<dbReference type="OrthoDB" id="9916988at2"/>
<dbReference type="Proteomes" id="UP000183469">
    <property type="component" value="Unassembled WGS sequence"/>
</dbReference>
<evidence type="ECO:0000313" key="1">
    <source>
        <dbReference type="EMBL" id="SDZ76401.1"/>
    </source>
</evidence>
<dbReference type="RefSeq" id="WP_074670523.1">
    <property type="nucleotide sequence ID" value="NZ_FNQG01000002.1"/>
</dbReference>
<dbReference type="AlphaFoldDB" id="A0A1H3VNY7"/>
<name>A0A1H3VNY7_SELRU</name>
<proteinExistence type="predicted"/>
<dbReference type="EMBL" id="FNQG01000002">
    <property type="protein sequence ID" value="SDZ76401.1"/>
    <property type="molecule type" value="Genomic_DNA"/>
</dbReference>
<gene>
    <name evidence="1" type="ORF">SAMN05660648_00433</name>
</gene>
<protein>
    <submittedName>
        <fullName evidence="1">Uncharacterized protein</fullName>
    </submittedName>
</protein>
<organism evidence="1 2">
    <name type="scientific">Selenomonas ruminantium</name>
    <dbReference type="NCBI Taxonomy" id="971"/>
    <lineage>
        <taxon>Bacteria</taxon>
        <taxon>Bacillati</taxon>
        <taxon>Bacillota</taxon>
        <taxon>Negativicutes</taxon>
        <taxon>Selenomonadales</taxon>
        <taxon>Selenomonadaceae</taxon>
        <taxon>Selenomonas</taxon>
    </lineage>
</organism>
<accession>A0A1H3VNY7</accession>
<sequence length="178" mass="20602">MDIPFQRKGGPYTIEKHEEPLSVSYCVMEDRQPVETFTHRMQPGYDEEERSFSYVAALDYVAEQLAEKAKDMLDVRAYQREYYAPEKQGLSVWLKVSPEELAKQTGQKLADVQELEDIFADRGMPVRMNKKYIEESKFHLSADLLCDRNTSLQNTLEPKEKLLKDMEITTAKGIARGE</sequence>
<evidence type="ECO:0000313" key="2">
    <source>
        <dbReference type="Proteomes" id="UP000183469"/>
    </source>
</evidence>
<reference evidence="1 2" key="1">
    <citation type="submission" date="2016-10" db="EMBL/GenBank/DDBJ databases">
        <authorList>
            <person name="de Groot N.N."/>
        </authorList>
    </citation>
    <scope>NUCLEOTIDE SEQUENCE [LARGE SCALE GENOMIC DNA]</scope>
    <source>
        <strain evidence="1 2">DSM 2872</strain>
    </source>
</reference>